<organism evidence="2 3">
    <name type="scientific">Sphaeroforma arctica JP610</name>
    <dbReference type="NCBI Taxonomy" id="667725"/>
    <lineage>
        <taxon>Eukaryota</taxon>
        <taxon>Ichthyosporea</taxon>
        <taxon>Ichthyophonida</taxon>
        <taxon>Sphaeroforma</taxon>
    </lineage>
</organism>
<sequence>MAVSGSPGPTLVLPGPPHGGRILISIVPPPDGCVSPINERKRDPNNTVRRRPPAIRSPTHHHEAEVIHRQFLNELGLELAPGKGYWELPVTRLQHLGELVLNIIEMTPEFKAKLLQKSKLISSLGLRNQRRVKHNCGNLFAAAYCGEDSQSWDYVHSSPTFSNRPHGRGPATLALGGHV</sequence>
<protein>
    <submittedName>
        <fullName evidence="2">Uncharacterized protein</fullName>
    </submittedName>
</protein>
<keyword evidence="3" id="KW-1185">Reference proteome</keyword>
<proteinExistence type="predicted"/>
<dbReference type="RefSeq" id="XP_014161454.1">
    <property type="nucleotide sequence ID" value="XM_014305979.1"/>
</dbReference>
<evidence type="ECO:0000313" key="3">
    <source>
        <dbReference type="Proteomes" id="UP000054560"/>
    </source>
</evidence>
<evidence type="ECO:0000256" key="1">
    <source>
        <dbReference type="SAM" id="MobiDB-lite"/>
    </source>
</evidence>
<reference evidence="2 3" key="1">
    <citation type="submission" date="2011-02" db="EMBL/GenBank/DDBJ databases">
        <title>The Genome Sequence of Sphaeroforma arctica JP610.</title>
        <authorList>
            <consortium name="The Broad Institute Genome Sequencing Platform"/>
            <person name="Russ C."/>
            <person name="Cuomo C."/>
            <person name="Young S.K."/>
            <person name="Zeng Q."/>
            <person name="Gargeya S."/>
            <person name="Alvarado L."/>
            <person name="Berlin A."/>
            <person name="Chapman S.B."/>
            <person name="Chen Z."/>
            <person name="Freedman E."/>
            <person name="Gellesch M."/>
            <person name="Goldberg J."/>
            <person name="Griggs A."/>
            <person name="Gujja S."/>
            <person name="Heilman E."/>
            <person name="Heiman D."/>
            <person name="Howarth C."/>
            <person name="Mehta T."/>
            <person name="Neiman D."/>
            <person name="Pearson M."/>
            <person name="Roberts A."/>
            <person name="Saif S."/>
            <person name="Shea T."/>
            <person name="Shenoy N."/>
            <person name="Sisk P."/>
            <person name="Stolte C."/>
            <person name="Sykes S."/>
            <person name="White J."/>
            <person name="Yandava C."/>
            <person name="Burger G."/>
            <person name="Gray M.W."/>
            <person name="Holland P.W.H."/>
            <person name="King N."/>
            <person name="Lang F.B.F."/>
            <person name="Roger A.J."/>
            <person name="Ruiz-Trillo I."/>
            <person name="Haas B."/>
            <person name="Nusbaum C."/>
            <person name="Birren B."/>
        </authorList>
    </citation>
    <scope>NUCLEOTIDE SEQUENCE [LARGE SCALE GENOMIC DNA]</scope>
    <source>
        <strain evidence="2 3">JP610</strain>
    </source>
</reference>
<dbReference type="Proteomes" id="UP000054560">
    <property type="component" value="Unassembled WGS sequence"/>
</dbReference>
<name>A0A0L0GEW9_9EUKA</name>
<evidence type="ECO:0000313" key="2">
    <source>
        <dbReference type="EMBL" id="KNC87552.1"/>
    </source>
</evidence>
<gene>
    <name evidence="2" type="ORF">SARC_00317</name>
</gene>
<dbReference type="EMBL" id="KQ241605">
    <property type="protein sequence ID" value="KNC87552.1"/>
    <property type="molecule type" value="Genomic_DNA"/>
</dbReference>
<accession>A0A0L0GEW9</accession>
<feature type="region of interest" description="Disordered" evidence="1">
    <location>
        <begin position="34"/>
        <end position="61"/>
    </location>
</feature>
<dbReference type="GeneID" id="25900821"/>
<dbReference type="AlphaFoldDB" id="A0A0L0GEW9"/>